<dbReference type="CDD" id="cd21037">
    <property type="entry name" value="MLKL_NTD"/>
    <property type="match status" value="1"/>
</dbReference>
<name>A0A8H7DGH2_9AGAR</name>
<keyword evidence="4" id="KW-1185">Reference proteome</keyword>
<keyword evidence="1" id="KW-0175">Coiled coil</keyword>
<sequence>MCLNESTSRAEALCAQCAATPDLNPFQPIAVSALEVCRAAADLVGNGNHDHMAQMENLAASVMQETERAIQDMATMPLPFSTEITQILKRLEAKLDEFRRAIERMPRRTRGKLFKKFVFALQAHRLQNELKALVEALLKGTDKIPTAESTGTSAMELTNLTIRVAAAICEAPVLNFLKPVVGIVEIISETAQTVKSNRAAALELAAHSNMVMRSIAEQATTLGLDGPPTDSEALVALKSHPTSSRRLAETSPPSRSPYVLDNGKQKKDHIDEFNQRLDKALALFPSTNVPSTQAKVREIATLVRGNGFVEEMATQVRMNTDQLTAMQTDLAAVLVTVSASTTVQSANEGEKKPNTTALVPFSASVAQLTFFF</sequence>
<gene>
    <name evidence="3" type="ORF">MSAN_00340500</name>
</gene>
<protein>
    <submittedName>
        <fullName evidence="3">Uncharacterized protein</fullName>
    </submittedName>
</protein>
<dbReference type="EMBL" id="JACAZH010000002">
    <property type="protein sequence ID" value="KAF7374559.1"/>
    <property type="molecule type" value="Genomic_DNA"/>
</dbReference>
<dbReference type="AlphaFoldDB" id="A0A8H7DGH2"/>
<dbReference type="InterPro" id="IPR059179">
    <property type="entry name" value="MLKL-like_MCAfunc"/>
</dbReference>
<feature type="coiled-coil region" evidence="1">
    <location>
        <begin position="81"/>
        <end position="108"/>
    </location>
</feature>
<feature type="region of interest" description="Disordered" evidence="2">
    <location>
        <begin position="239"/>
        <end position="264"/>
    </location>
</feature>
<accession>A0A8H7DGH2</accession>
<reference evidence="3" key="1">
    <citation type="submission" date="2020-05" db="EMBL/GenBank/DDBJ databases">
        <title>Mycena genomes resolve the evolution of fungal bioluminescence.</title>
        <authorList>
            <person name="Tsai I.J."/>
        </authorList>
    </citation>
    <scope>NUCLEOTIDE SEQUENCE</scope>
    <source>
        <strain evidence="3">160909Yilan</strain>
    </source>
</reference>
<evidence type="ECO:0000313" key="4">
    <source>
        <dbReference type="Proteomes" id="UP000623467"/>
    </source>
</evidence>
<proteinExistence type="predicted"/>
<evidence type="ECO:0000313" key="3">
    <source>
        <dbReference type="EMBL" id="KAF7374559.1"/>
    </source>
</evidence>
<dbReference type="Proteomes" id="UP000623467">
    <property type="component" value="Unassembled WGS sequence"/>
</dbReference>
<evidence type="ECO:0000256" key="2">
    <source>
        <dbReference type="SAM" id="MobiDB-lite"/>
    </source>
</evidence>
<comment type="caution">
    <text evidence="3">The sequence shown here is derived from an EMBL/GenBank/DDBJ whole genome shotgun (WGS) entry which is preliminary data.</text>
</comment>
<evidence type="ECO:0000256" key="1">
    <source>
        <dbReference type="SAM" id="Coils"/>
    </source>
</evidence>
<organism evidence="3 4">
    <name type="scientific">Mycena sanguinolenta</name>
    <dbReference type="NCBI Taxonomy" id="230812"/>
    <lineage>
        <taxon>Eukaryota</taxon>
        <taxon>Fungi</taxon>
        <taxon>Dikarya</taxon>
        <taxon>Basidiomycota</taxon>
        <taxon>Agaricomycotina</taxon>
        <taxon>Agaricomycetes</taxon>
        <taxon>Agaricomycetidae</taxon>
        <taxon>Agaricales</taxon>
        <taxon>Marasmiineae</taxon>
        <taxon>Mycenaceae</taxon>
        <taxon>Mycena</taxon>
    </lineage>
</organism>